<keyword evidence="1" id="KW-0472">Membrane</keyword>
<proteinExistence type="predicted"/>
<feature type="transmembrane region" description="Helical" evidence="1">
    <location>
        <begin position="76"/>
        <end position="97"/>
    </location>
</feature>
<organism evidence="2">
    <name type="scientific">Anopheles coluzzii</name>
    <name type="common">African malaria mosquito</name>
    <dbReference type="NCBI Taxonomy" id="1518534"/>
    <lineage>
        <taxon>Eukaryota</taxon>
        <taxon>Metazoa</taxon>
        <taxon>Ecdysozoa</taxon>
        <taxon>Arthropoda</taxon>
        <taxon>Hexapoda</taxon>
        <taxon>Insecta</taxon>
        <taxon>Pterygota</taxon>
        <taxon>Neoptera</taxon>
        <taxon>Endopterygota</taxon>
        <taxon>Diptera</taxon>
        <taxon>Nematocera</taxon>
        <taxon>Culicoidea</taxon>
        <taxon>Culicidae</taxon>
        <taxon>Anophelinae</taxon>
        <taxon>Anopheles</taxon>
    </lineage>
</organism>
<evidence type="ECO:0000256" key="1">
    <source>
        <dbReference type="SAM" id="Phobius"/>
    </source>
</evidence>
<protein>
    <submittedName>
        <fullName evidence="2">Uncharacterized protein</fullName>
    </submittedName>
</protein>
<sequence>LIGLGMRFGLSRLLEGFLAESNGSWGELFTCLMCSTRSWATFLFIAILTRFLAGVTGSSPSSVAPPDATRLPRFTFAAAFGGFSSLAVIGVILRAGMKYSSSPSCSGSDHSSFVSNGLLSGFGAFGFTLPCCFFLPLAVGVVASLSAVASIAVGTGAGLSFFALLLATSAGTSGCTIGTSCGTASVSASDGALFFFFFSRSFNSFIFSSLFRSSSSSLACFRAIAGFIFVGLTRRFFLVFSVAGVATFSDCSSCAPSCSSAVSPFSPEACSPSSSSSSSPSAAAVAFAFAFAFASCFSRSSFVACRRSFRSSFKLFRFSPTRSERYFSSSITCSSRSTW</sequence>
<evidence type="ECO:0000313" key="2">
    <source>
        <dbReference type="EnsemblMetazoa" id="ACOM036516-PA.1"/>
    </source>
</evidence>
<feature type="transmembrane region" description="Helical" evidence="1">
    <location>
        <begin position="39"/>
        <end position="56"/>
    </location>
</feature>
<keyword evidence="1" id="KW-1133">Transmembrane helix</keyword>
<reference evidence="2" key="1">
    <citation type="submission" date="2022-08" db="UniProtKB">
        <authorList>
            <consortium name="EnsemblMetazoa"/>
        </authorList>
    </citation>
    <scope>IDENTIFICATION</scope>
</reference>
<keyword evidence="1" id="KW-0812">Transmembrane</keyword>
<name>A0A8W7PRI2_ANOCL</name>
<feature type="transmembrane region" description="Helical" evidence="1">
    <location>
        <begin position="118"/>
        <end position="139"/>
    </location>
</feature>
<accession>A0A8W7PRI2</accession>
<feature type="transmembrane region" description="Helical" evidence="1">
    <location>
        <begin position="145"/>
        <end position="167"/>
    </location>
</feature>
<feature type="transmembrane region" description="Helical" evidence="1">
    <location>
        <begin position="282"/>
        <end position="305"/>
    </location>
</feature>
<feature type="transmembrane region" description="Helical" evidence="1">
    <location>
        <begin position="210"/>
        <end position="230"/>
    </location>
</feature>
<dbReference type="AlphaFoldDB" id="A0A8W7PRI2"/>
<dbReference type="Proteomes" id="UP000075882">
    <property type="component" value="Unassembled WGS sequence"/>
</dbReference>
<dbReference type="EnsemblMetazoa" id="ACOM036516-RA">
    <property type="protein sequence ID" value="ACOM036516-PA.1"/>
    <property type="gene ID" value="ACOM036516"/>
</dbReference>